<accession>A0AAN8JF97</accession>
<feature type="transmembrane region" description="Helical" evidence="6">
    <location>
        <begin position="55"/>
        <end position="76"/>
    </location>
</feature>
<keyword evidence="5 6" id="KW-0472">Membrane</keyword>
<evidence type="ECO:0000256" key="3">
    <source>
        <dbReference type="ARBA" id="ARBA00022692"/>
    </source>
</evidence>
<feature type="domain" description="G-protein coupled receptors family 1 profile" evidence="7">
    <location>
        <begin position="34"/>
        <end position="278"/>
    </location>
</feature>
<dbReference type="InterPro" id="IPR017452">
    <property type="entry name" value="GPCR_Rhodpsn_7TM"/>
</dbReference>
<comment type="subcellular location">
    <subcellularLocation>
        <location evidence="1">Cell membrane</location>
        <topology evidence="1">Multi-pass membrane protein</topology>
    </subcellularLocation>
</comment>
<keyword evidence="4 6" id="KW-1133">Transmembrane helix</keyword>
<keyword evidence="9" id="KW-1185">Reference proteome</keyword>
<keyword evidence="2" id="KW-1003">Cell membrane</keyword>
<dbReference type="SMART" id="SM01381">
    <property type="entry name" value="7TM_GPCR_Srsx"/>
    <property type="match status" value="1"/>
</dbReference>
<dbReference type="InterPro" id="IPR000276">
    <property type="entry name" value="GPCR_Rhodpsn"/>
</dbReference>
<evidence type="ECO:0000256" key="6">
    <source>
        <dbReference type="SAM" id="Phobius"/>
    </source>
</evidence>
<dbReference type="Proteomes" id="UP001347796">
    <property type="component" value="Unassembled WGS sequence"/>
</dbReference>
<organism evidence="8 9">
    <name type="scientific">Patella caerulea</name>
    <name type="common">Rayed Mediterranean limpet</name>
    <dbReference type="NCBI Taxonomy" id="87958"/>
    <lineage>
        <taxon>Eukaryota</taxon>
        <taxon>Metazoa</taxon>
        <taxon>Spiralia</taxon>
        <taxon>Lophotrochozoa</taxon>
        <taxon>Mollusca</taxon>
        <taxon>Gastropoda</taxon>
        <taxon>Patellogastropoda</taxon>
        <taxon>Patelloidea</taxon>
        <taxon>Patellidae</taxon>
        <taxon>Patella</taxon>
    </lineage>
</organism>
<evidence type="ECO:0000259" key="7">
    <source>
        <dbReference type="PROSITE" id="PS50262"/>
    </source>
</evidence>
<dbReference type="PANTHER" id="PTHR22750">
    <property type="entry name" value="G-PROTEIN COUPLED RECEPTOR"/>
    <property type="match status" value="1"/>
</dbReference>
<evidence type="ECO:0000313" key="9">
    <source>
        <dbReference type="Proteomes" id="UP001347796"/>
    </source>
</evidence>
<sequence length="323" mass="36502">MNDSCVDCPTYTFTALNACVLVIYILLMIFIVGGNILTIIAIVKTEVLRTVANVYVTLLAFSDIIAGLALPLQMVYEFPEGRHELDENKSLCLGRHVVFFFSISLSLCSIVVIAFDRAVFIGFPYVYNRIATCKQAVIVACICMIIAVVDGTVTLYDNNWQPYESCTVETVLSWRYQLYGQVIPIMICFFLAGACYGYIFYIAKKHQKSIMSVQKNAKVANDMQIIKVLFLIYGIFLLCWMPVILYIILVRFFEIPVLVLNITLPIAVLNSGMNFIIYAVKNKDYRKAFKEILHLDCTLKRTAKVTPQKTNDIATATSDNKMN</sequence>
<proteinExistence type="predicted"/>
<dbReference type="PROSITE" id="PS50262">
    <property type="entry name" value="G_PROTEIN_RECEP_F1_2"/>
    <property type="match status" value="1"/>
</dbReference>
<feature type="transmembrane region" description="Helical" evidence="6">
    <location>
        <begin position="96"/>
        <end position="115"/>
    </location>
</feature>
<dbReference type="EMBL" id="JAZGQO010000010">
    <property type="protein sequence ID" value="KAK6177031.1"/>
    <property type="molecule type" value="Genomic_DNA"/>
</dbReference>
<feature type="transmembrane region" description="Helical" evidence="6">
    <location>
        <begin position="255"/>
        <end position="280"/>
    </location>
</feature>
<evidence type="ECO:0000313" key="8">
    <source>
        <dbReference type="EMBL" id="KAK6177031.1"/>
    </source>
</evidence>
<reference evidence="8 9" key="1">
    <citation type="submission" date="2024-01" db="EMBL/GenBank/DDBJ databases">
        <title>The genome of the rayed Mediterranean limpet Patella caerulea (Linnaeus, 1758).</title>
        <authorList>
            <person name="Anh-Thu Weber A."/>
            <person name="Halstead-Nussloch G."/>
        </authorList>
    </citation>
    <scope>NUCLEOTIDE SEQUENCE [LARGE SCALE GENOMIC DNA]</scope>
    <source>
        <strain evidence="8">AATW-2023a</strain>
        <tissue evidence="8">Whole specimen</tissue>
    </source>
</reference>
<dbReference type="Gene3D" id="1.20.1070.10">
    <property type="entry name" value="Rhodopsin 7-helix transmembrane proteins"/>
    <property type="match status" value="1"/>
</dbReference>
<keyword evidence="3 6" id="KW-0812">Transmembrane</keyword>
<protein>
    <recommendedName>
        <fullName evidence="7">G-protein coupled receptors family 1 profile domain-containing protein</fullName>
    </recommendedName>
</protein>
<dbReference type="Pfam" id="PF00001">
    <property type="entry name" value="7tm_1"/>
    <property type="match status" value="1"/>
</dbReference>
<dbReference type="AlphaFoldDB" id="A0AAN8JF97"/>
<evidence type="ECO:0000256" key="5">
    <source>
        <dbReference type="ARBA" id="ARBA00023136"/>
    </source>
</evidence>
<feature type="transmembrane region" description="Helical" evidence="6">
    <location>
        <begin position="21"/>
        <end position="43"/>
    </location>
</feature>
<feature type="transmembrane region" description="Helical" evidence="6">
    <location>
        <begin position="176"/>
        <end position="203"/>
    </location>
</feature>
<dbReference type="GO" id="GO:0004930">
    <property type="term" value="F:G protein-coupled receptor activity"/>
    <property type="evidence" value="ECO:0007669"/>
    <property type="project" value="InterPro"/>
</dbReference>
<evidence type="ECO:0000256" key="1">
    <source>
        <dbReference type="ARBA" id="ARBA00004651"/>
    </source>
</evidence>
<feature type="transmembrane region" description="Helical" evidence="6">
    <location>
        <begin position="224"/>
        <end position="249"/>
    </location>
</feature>
<dbReference type="GO" id="GO:0005886">
    <property type="term" value="C:plasma membrane"/>
    <property type="evidence" value="ECO:0007669"/>
    <property type="project" value="UniProtKB-SubCell"/>
</dbReference>
<evidence type="ECO:0000256" key="4">
    <source>
        <dbReference type="ARBA" id="ARBA00022989"/>
    </source>
</evidence>
<name>A0AAN8JF97_PATCE</name>
<feature type="transmembrane region" description="Helical" evidence="6">
    <location>
        <begin position="136"/>
        <end position="156"/>
    </location>
</feature>
<dbReference type="SUPFAM" id="SSF81321">
    <property type="entry name" value="Family A G protein-coupled receptor-like"/>
    <property type="match status" value="1"/>
</dbReference>
<dbReference type="CDD" id="cd00637">
    <property type="entry name" value="7tm_classA_rhodopsin-like"/>
    <property type="match status" value="1"/>
</dbReference>
<evidence type="ECO:0000256" key="2">
    <source>
        <dbReference type="ARBA" id="ARBA00022475"/>
    </source>
</evidence>
<comment type="caution">
    <text evidence="8">The sequence shown here is derived from an EMBL/GenBank/DDBJ whole genome shotgun (WGS) entry which is preliminary data.</text>
</comment>
<gene>
    <name evidence="8" type="ORF">SNE40_015220</name>
</gene>
<dbReference type="PRINTS" id="PR00237">
    <property type="entry name" value="GPCRRHODOPSN"/>
</dbReference>